<dbReference type="GO" id="GO:0042391">
    <property type="term" value="P:regulation of membrane potential"/>
    <property type="evidence" value="ECO:0007669"/>
    <property type="project" value="TreeGrafter"/>
</dbReference>
<keyword evidence="4 7" id="KW-1133">Transmembrane helix</keyword>
<feature type="domain" description="Cyclic nucleotide-binding" evidence="8">
    <location>
        <begin position="893"/>
        <end position="993"/>
    </location>
</feature>
<dbReference type="Pfam" id="PF00520">
    <property type="entry name" value="Ion_trans"/>
    <property type="match status" value="1"/>
</dbReference>
<dbReference type="InterPro" id="IPR000595">
    <property type="entry name" value="cNMP-bd_dom"/>
</dbReference>
<dbReference type="Gene3D" id="2.60.120.10">
    <property type="entry name" value="Jelly Rolls"/>
    <property type="match status" value="3"/>
</dbReference>
<evidence type="ECO:0000256" key="7">
    <source>
        <dbReference type="SAM" id="Phobius"/>
    </source>
</evidence>
<keyword evidence="2" id="KW-0813">Transport</keyword>
<dbReference type="GO" id="GO:0005886">
    <property type="term" value="C:plasma membrane"/>
    <property type="evidence" value="ECO:0007669"/>
    <property type="project" value="TreeGrafter"/>
</dbReference>
<sequence>MSDSKPSSSSGSSKAFGRTRAVLKSDLNLNLFSRHTEAAYPPWWTNKGFLNWFRNLPEDTLWNCYICVLVLVELGRVAANPTCGWFVNTIELFLNISYAVHVLAIGYRLGTELEDSDYVLWNFGSLNDYNLKGSVLGTTLKYCYIFMVLRITWAWIWLHINMLQEEFSPLPRPVRRKGVQIVSKDSNESDASKLISSLYIVNKMFIPIGMPVPPQNDIERITCLLVIISGCIVVTGAAVASLSLVISLYMSPEETFRSRYKLIIEDMKDSHVPDSLRAKVQKFYRMYWHKQRAVSATKLLPTFPPTLPATVNLDIYFEATQKSRILRDLSYQFLSELAKRVETIHYIPGDAIIKRNERKSAFIYITYGDIEMLTAEDDVTAILRFTRGTVLNPCGGAVAAAACKSHLRVRAATFCTAHVLNAADLWRVVLKYSAHQNHGKPINSAFKEHINRVKRHYAMKIPREAVHKSSILHFNRNLLALKEMKDAKGNSLLANPDVFLEIANCYIMRNIYPYNLVYKKEVDLSFTFFEYINTLIFVVDHIVRLSTGAHVEEGVPITFAQTSSQQMRSKWFVLDLVGTLPIFEIIGDGHFGGINKILRLPKVFRVLNVIEEKCVYHRNLLRFCSYTLLLLIACYLIAAMQQAFMCFQSGYCLVTNFTHSPYWEKKELDEETVPARITFGLYWAISMIMFTTHIETWGKDDMSNVMYTIIIIEVCIVLRTFMEAVYSATIMVTTALREDYDARIATVKHFLIRNDVDPELRKRFITYLQLCWYTDKAYKMTHKQNASIFYDLPGHVYQDIVGRHRLKYVLSIRLLKLTTRAIFPGVKYPTRHAPVSRPAPYWVYAEEEEGLHAMNTFLVCVKQLPLNRTRTGDVTGALQTLSSLITPPPLLPLSYMLKTEELTILASHAHLFYTSPNEILMNTGDLVNEIYVIVKGICEVISPKTRNTICHLTANHHFGVAMCLLRLPAYYTVRAVTHVQIFCISKRHLKPVFENPQIKEALEYVKTTPRMLVGYYNEDGILIYHPSSTAAYYMKGPFITDLFGCLPLEKLEAETVHFDANMYQVTPVEQFLMMNRLVQLYRFPCIMQSLRNYIERRDILMVINAVPLFISMFNILTCLMIFNSVKIFFFKNDYGITGWLLEPFKDPGGSWIDHFSSTFRFNLISSPFNLYLATHFWVVYETTTTGYGKFKPSNQALMQILFLGMTMCGMIITYFSVRIISIRSNVNKAHAGFQQHMRDIIAYMKKENLDPELQKELRLYYEYNWEKMGGIDYRGVLKLCEQLTLRSDAILHIYGPTFAKCPLLAQCDISLLRMIGRSVRSVYFLRDMKIIEYDDVVNSVYFVDYGGVESRVSIGIMSQAVRLPRGSLFGNLEAMPAQRVPMTIVATSRLHLLKINSQAFYQIINEFPTTKALLELARMTDNQHYILGNIEDFKVKLDRGRDTITPPPPTTRRDIIKYIYFQEGLVLLYLILVSLICIFMDLYNAGYQDNRAWLILTLYILDMCFFLKILMQFALPLLVTKRRFKTLLLPLRRMYFKREFKYDMMSCVPIELFAFHVEENRWLWFSWLRINRMFRIVTVNKCLKRRNERITVNLIASTILTVTIWFSLFVHASTCIWYFIGRLEEQKEYKSSWIYTDEGLSWCRNEYICSLYFVITTFTQNGVGDIMPKKQSEVIFVTILMIISTLVFMMYVGEFSKLIQYQSFRSFSFYSQYLELQVMA</sequence>
<evidence type="ECO:0000256" key="1">
    <source>
        <dbReference type="ARBA" id="ARBA00004141"/>
    </source>
</evidence>
<feature type="transmembrane region" description="Helical" evidence="7">
    <location>
        <begin position="1099"/>
        <end position="1122"/>
    </location>
</feature>
<keyword evidence="5" id="KW-0406">Ion transport</keyword>
<evidence type="ECO:0000256" key="6">
    <source>
        <dbReference type="ARBA" id="ARBA00023136"/>
    </source>
</evidence>
<keyword evidence="10" id="KW-1185">Reference proteome</keyword>
<dbReference type="InterPro" id="IPR018490">
    <property type="entry name" value="cNMP-bd_dom_sf"/>
</dbReference>
<dbReference type="PROSITE" id="PS50042">
    <property type="entry name" value="CNMP_BINDING_3"/>
    <property type="match status" value="3"/>
</dbReference>
<dbReference type="Gene3D" id="1.10.287.70">
    <property type="match status" value="3"/>
</dbReference>
<keyword evidence="6 7" id="KW-0472">Membrane</keyword>
<dbReference type="CDD" id="cd00038">
    <property type="entry name" value="CAP_ED"/>
    <property type="match status" value="3"/>
</dbReference>
<comment type="caution">
    <text evidence="9">The sequence shown here is derived from an EMBL/GenBank/DDBJ whole genome shotgun (WGS) entry which is preliminary data.</text>
</comment>
<gene>
    <name evidence="9" type="ORF">APLA_LOCUS11510</name>
</gene>
<reference evidence="9 10" key="1">
    <citation type="submission" date="2020-04" db="EMBL/GenBank/DDBJ databases">
        <authorList>
            <person name="Wallbank WR R."/>
            <person name="Pardo Diaz C."/>
            <person name="Kozak K."/>
            <person name="Martin S."/>
            <person name="Jiggins C."/>
            <person name="Moest M."/>
            <person name="Warren A I."/>
            <person name="Byers J.R.P. K."/>
            <person name="Montejo-Kovacevich G."/>
            <person name="Yen C E."/>
        </authorList>
    </citation>
    <scope>NUCLEOTIDE SEQUENCE [LARGE SCALE GENOMIC DNA]</scope>
</reference>
<accession>A0A8S1AJX2</accession>
<feature type="transmembrane region" description="Helical" evidence="7">
    <location>
        <begin position="1674"/>
        <end position="1693"/>
    </location>
</feature>
<comment type="subcellular location">
    <subcellularLocation>
        <location evidence="1">Membrane</location>
        <topology evidence="1">Multi-pass membrane protein</topology>
    </subcellularLocation>
</comment>
<feature type="transmembrane region" description="Helical" evidence="7">
    <location>
        <begin position="1466"/>
        <end position="1486"/>
    </location>
</feature>
<dbReference type="InterPro" id="IPR014710">
    <property type="entry name" value="RmlC-like_jellyroll"/>
</dbReference>
<dbReference type="EMBL" id="CADEBC010000532">
    <property type="protein sequence ID" value="CAB3248116.1"/>
    <property type="molecule type" value="Genomic_DNA"/>
</dbReference>
<dbReference type="PANTHER" id="PTHR10217">
    <property type="entry name" value="VOLTAGE AND LIGAND GATED POTASSIUM CHANNEL"/>
    <property type="match status" value="1"/>
</dbReference>
<proteinExistence type="predicted"/>
<dbReference type="SUPFAM" id="SSF81324">
    <property type="entry name" value="Voltage-gated potassium channels"/>
    <property type="match status" value="2"/>
</dbReference>
<dbReference type="InterPro" id="IPR005821">
    <property type="entry name" value="Ion_trans_dom"/>
</dbReference>
<dbReference type="SUPFAM" id="SSF51206">
    <property type="entry name" value="cAMP-binding domain-like"/>
    <property type="match status" value="3"/>
</dbReference>
<dbReference type="GO" id="GO:0005249">
    <property type="term" value="F:voltage-gated potassium channel activity"/>
    <property type="evidence" value="ECO:0007669"/>
    <property type="project" value="TreeGrafter"/>
</dbReference>
<feature type="transmembrane region" description="Helical" evidence="7">
    <location>
        <begin position="1492"/>
        <end position="1519"/>
    </location>
</feature>
<feature type="domain" description="Cyclic nucleotide-binding" evidence="8">
    <location>
        <begin position="325"/>
        <end position="391"/>
    </location>
</feature>
<evidence type="ECO:0000313" key="10">
    <source>
        <dbReference type="Proteomes" id="UP000494106"/>
    </source>
</evidence>
<protein>
    <recommendedName>
        <fullName evidence="8">Cyclic nucleotide-binding domain-containing protein</fullName>
    </recommendedName>
</protein>
<feature type="domain" description="Cyclic nucleotide-binding" evidence="8">
    <location>
        <begin position="1303"/>
        <end position="1404"/>
    </location>
</feature>
<feature type="transmembrane region" description="Helical" evidence="7">
    <location>
        <begin position="1196"/>
        <end position="1217"/>
    </location>
</feature>
<feature type="transmembrane region" description="Helical" evidence="7">
    <location>
        <begin position="224"/>
        <end position="250"/>
    </location>
</feature>
<evidence type="ECO:0000313" key="9">
    <source>
        <dbReference type="EMBL" id="CAB3248116.1"/>
    </source>
</evidence>
<evidence type="ECO:0000256" key="4">
    <source>
        <dbReference type="ARBA" id="ARBA00022989"/>
    </source>
</evidence>
<organism evidence="9 10">
    <name type="scientific">Arctia plantaginis</name>
    <name type="common">Wood tiger moth</name>
    <name type="synonym">Phalaena plantaginis</name>
    <dbReference type="NCBI Taxonomy" id="874455"/>
    <lineage>
        <taxon>Eukaryota</taxon>
        <taxon>Metazoa</taxon>
        <taxon>Ecdysozoa</taxon>
        <taxon>Arthropoda</taxon>
        <taxon>Hexapoda</taxon>
        <taxon>Insecta</taxon>
        <taxon>Pterygota</taxon>
        <taxon>Neoptera</taxon>
        <taxon>Endopterygota</taxon>
        <taxon>Lepidoptera</taxon>
        <taxon>Glossata</taxon>
        <taxon>Ditrysia</taxon>
        <taxon>Noctuoidea</taxon>
        <taxon>Erebidae</taxon>
        <taxon>Arctiinae</taxon>
        <taxon>Arctia</taxon>
    </lineage>
</organism>
<feature type="transmembrane region" description="Helical" evidence="7">
    <location>
        <begin position="142"/>
        <end position="160"/>
    </location>
</feature>
<keyword evidence="3 7" id="KW-0812">Transmembrane</keyword>
<evidence type="ECO:0000256" key="2">
    <source>
        <dbReference type="ARBA" id="ARBA00022448"/>
    </source>
</evidence>
<dbReference type="PANTHER" id="PTHR10217:SF548">
    <property type="entry name" value="GH12235P"/>
    <property type="match status" value="1"/>
</dbReference>
<evidence type="ECO:0000259" key="8">
    <source>
        <dbReference type="PROSITE" id="PS50042"/>
    </source>
</evidence>
<dbReference type="Proteomes" id="UP000494106">
    <property type="component" value="Unassembled WGS sequence"/>
</dbReference>
<dbReference type="OrthoDB" id="421226at2759"/>
<name>A0A8S1AJX2_ARCPL</name>
<evidence type="ECO:0000256" key="5">
    <source>
        <dbReference type="ARBA" id="ARBA00023065"/>
    </source>
</evidence>
<evidence type="ECO:0000256" key="3">
    <source>
        <dbReference type="ARBA" id="ARBA00022692"/>
    </source>
</evidence>
<dbReference type="InterPro" id="IPR050818">
    <property type="entry name" value="KCNH_animal-type"/>
</dbReference>
<dbReference type="Gene3D" id="1.10.287.630">
    <property type="entry name" value="Helix hairpin bin"/>
    <property type="match status" value="3"/>
</dbReference>
<dbReference type="SMART" id="SM00100">
    <property type="entry name" value="cNMP"/>
    <property type="match status" value="3"/>
</dbReference>
<dbReference type="Pfam" id="PF00027">
    <property type="entry name" value="cNMP_binding"/>
    <property type="match status" value="1"/>
</dbReference>
<feature type="transmembrane region" description="Helical" evidence="7">
    <location>
        <begin position="1594"/>
        <end position="1620"/>
    </location>
</feature>